<dbReference type="Proteomes" id="UP000824120">
    <property type="component" value="Chromosome 5"/>
</dbReference>
<organism evidence="2 3">
    <name type="scientific">Solanum commersonii</name>
    <name type="common">Commerson's wild potato</name>
    <name type="synonym">Commerson's nightshade</name>
    <dbReference type="NCBI Taxonomy" id="4109"/>
    <lineage>
        <taxon>Eukaryota</taxon>
        <taxon>Viridiplantae</taxon>
        <taxon>Streptophyta</taxon>
        <taxon>Embryophyta</taxon>
        <taxon>Tracheophyta</taxon>
        <taxon>Spermatophyta</taxon>
        <taxon>Magnoliopsida</taxon>
        <taxon>eudicotyledons</taxon>
        <taxon>Gunneridae</taxon>
        <taxon>Pentapetalae</taxon>
        <taxon>asterids</taxon>
        <taxon>lamiids</taxon>
        <taxon>Solanales</taxon>
        <taxon>Solanaceae</taxon>
        <taxon>Solanoideae</taxon>
        <taxon>Solaneae</taxon>
        <taxon>Solanum</taxon>
    </lineage>
</organism>
<evidence type="ECO:0000313" key="3">
    <source>
        <dbReference type="Proteomes" id="UP000824120"/>
    </source>
</evidence>
<dbReference type="OrthoDB" id="1939300at2759"/>
<proteinExistence type="predicted"/>
<reference evidence="2 3" key="1">
    <citation type="submission" date="2020-09" db="EMBL/GenBank/DDBJ databases">
        <title>De no assembly of potato wild relative species, Solanum commersonii.</title>
        <authorList>
            <person name="Cho K."/>
        </authorList>
    </citation>
    <scope>NUCLEOTIDE SEQUENCE [LARGE SCALE GENOMIC DNA]</scope>
    <source>
        <strain evidence="2">LZ3.2</strain>
        <tissue evidence="2">Leaf</tissue>
    </source>
</reference>
<evidence type="ECO:0008006" key="4">
    <source>
        <dbReference type="Google" id="ProtNLM"/>
    </source>
</evidence>
<protein>
    <recommendedName>
        <fullName evidence="4">DUF4283 domain-containing protein</fullName>
    </recommendedName>
</protein>
<evidence type="ECO:0000256" key="1">
    <source>
        <dbReference type="SAM" id="MobiDB-lite"/>
    </source>
</evidence>
<keyword evidence="3" id="KW-1185">Reference proteome</keyword>
<evidence type="ECO:0000313" key="2">
    <source>
        <dbReference type="EMBL" id="KAG5605514.1"/>
    </source>
</evidence>
<dbReference type="PANTHER" id="PTHR33233">
    <property type="entry name" value="ENDONUCLEASE/EXONUCLEASE/PHOSPHATASE"/>
    <property type="match status" value="1"/>
</dbReference>
<feature type="compositionally biased region" description="Polar residues" evidence="1">
    <location>
        <begin position="8"/>
        <end position="19"/>
    </location>
</feature>
<sequence length="162" mass="18293">MTHRRQTAHTQTPKIVTSATEEDSSVQYEMHLENADGKETLKRRLHFSNAETSKHPTPVGDSDRGNCNNGKTLNFIPLMLKEGVLTVKIEVEDICIQIKEWETTLIGYIIGDNPYELQMLDQISIWVKFPRLSVRYWSVTTLSKVSSAIGIPLVTDGFMAKA</sequence>
<name>A0A9J5YYM8_SOLCO</name>
<comment type="caution">
    <text evidence="2">The sequence shown here is derived from an EMBL/GenBank/DDBJ whole genome shotgun (WGS) entry which is preliminary data.</text>
</comment>
<dbReference type="AlphaFoldDB" id="A0A9J5YYM8"/>
<gene>
    <name evidence="2" type="ORF">H5410_027006</name>
</gene>
<dbReference type="EMBL" id="JACXVP010000005">
    <property type="protein sequence ID" value="KAG5605514.1"/>
    <property type="molecule type" value="Genomic_DNA"/>
</dbReference>
<accession>A0A9J5YYM8</accession>
<dbReference type="PANTHER" id="PTHR33233:SF17">
    <property type="entry name" value="DUF4283 DOMAIN-CONTAINING PROTEIN"/>
    <property type="match status" value="1"/>
</dbReference>
<feature type="region of interest" description="Disordered" evidence="1">
    <location>
        <begin position="1"/>
        <end position="23"/>
    </location>
</feature>